<evidence type="ECO:0000256" key="1">
    <source>
        <dbReference type="SAM" id="MobiDB-lite"/>
    </source>
</evidence>
<organism evidence="2 3">
    <name type="scientific">Trametes coccinea (strain BRFM310)</name>
    <name type="common">Pycnoporus coccineus</name>
    <dbReference type="NCBI Taxonomy" id="1353009"/>
    <lineage>
        <taxon>Eukaryota</taxon>
        <taxon>Fungi</taxon>
        <taxon>Dikarya</taxon>
        <taxon>Basidiomycota</taxon>
        <taxon>Agaricomycotina</taxon>
        <taxon>Agaricomycetes</taxon>
        <taxon>Polyporales</taxon>
        <taxon>Polyporaceae</taxon>
        <taxon>Trametes</taxon>
    </lineage>
</organism>
<dbReference type="PROSITE" id="PS00018">
    <property type="entry name" value="EF_HAND_1"/>
    <property type="match status" value="1"/>
</dbReference>
<feature type="compositionally biased region" description="Polar residues" evidence="1">
    <location>
        <begin position="1051"/>
        <end position="1069"/>
    </location>
</feature>
<keyword evidence="3" id="KW-1185">Reference proteome</keyword>
<evidence type="ECO:0000313" key="2">
    <source>
        <dbReference type="EMBL" id="OSD05610.1"/>
    </source>
</evidence>
<accession>A0A1Y2IWU0</accession>
<dbReference type="InterPro" id="IPR018247">
    <property type="entry name" value="EF_Hand_1_Ca_BS"/>
</dbReference>
<dbReference type="Proteomes" id="UP000193067">
    <property type="component" value="Unassembled WGS sequence"/>
</dbReference>
<dbReference type="STRING" id="1353009.A0A1Y2IWU0"/>
<dbReference type="OrthoDB" id="2122982at2759"/>
<dbReference type="EMBL" id="KZ084092">
    <property type="protein sequence ID" value="OSD05610.1"/>
    <property type="molecule type" value="Genomic_DNA"/>
</dbReference>
<feature type="region of interest" description="Disordered" evidence="1">
    <location>
        <begin position="1048"/>
        <end position="1095"/>
    </location>
</feature>
<proteinExistence type="predicted"/>
<evidence type="ECO:0000313" key="3">
    <source>
        <dbReference type="Proteomes" id="UP000193067"/>
    </source>
</evidence>
<reference evidence="2 3" key="1">
    <citation type="journal article" date="2015" name="Biotechnol. Biofuels">
        <title>Enhanced degradation of softwood versus hardwood by the white-rot fungus Pycnoporus coccineus.</title>
        <authorList>
            <person name="Couturier M."/>
            <person name="Navarro D."/>
            <person name="Chevret D."/>
            <person name="Henrissat B."/>
            <person name="Piumi F."/>
            <person name="Ruiz-Duenas F.J."/>
            <person name="Martinez A.T."/>
            <person name="Grigoriev I.V."/>
            <person name="Riley R."/>
            <person name="Lipzen A."/>
            <person name="Berrin J.G."/>
            <person name="Master E.R."/>
            <person name="Rosso M.N."/>
        </authorList>
    </citation>
    <scope>NUCLEOTIDE SEQUENCE [LARGE SCALE GENOMIC DNA]</scope>
    <source>
        <strain evidence="2 3">BRFM310</strain>
    </source>
</reference>
<name>A0A1Y2IWU0_TRAC3</name>
<protein>
    <submittedName>
        <fullName evidence="2">Uncharacterized protein</fullName>
    </submittedName>
</protein>
<feature type="region of interest" description="Disordered" evidence="1">
    <location>
        <begin position="243"/>
        <end position="264"/>
    </location>
</feature>
<sequence>MESAICLLEKIQLTQRIEDDIQQFADDIPWLLQSLDELARIHPAVTVAVLAFKAAYTLEITRRENDRRIMALYVEMKDLMKIIVQLRTVENHAHVGSDGRVLKDRLEELAERTAQDIKECANFCDTFLKKRLLVKVLKGPVWAQKLGAFVRVLENRKSEFQFALTMHTTNLASDIRKQTREIEAKVDLIVSLVNRLLPDEERRIAEEVAAHGGVAGVSRNDDYLKSLLALDIAMQQASEEQDLASSSLSREATAGPQHRTALRRRDSMRSRGLDLILRHKSSITEASITLEAFKLELQEDIDDALKQNLHSFLDKFEHQITTVQIALERYIREENDRIIGAVTDVVTYGPHLKVNDPELREVWQNMNWRANVQVELLIMTIRDHYREIIDKARLVSGDAKSSLVKEDWTLRYLSRAWLDPLSEAFDLDASGYVTILEVNHLMQLRPSELNWSVPRWLAYWAVGWGLGADLYCSRIKKILQSIRNTLPVVLPLNQAGAACYLANSWEPLLQLALGVHTNEQPLSVHLQFLDYVMLEERRLGSTLAEKKYCINTSDTLRTILGPGRLEKSILPLVVLLLQNDYRKFKAATRVVLAESEWEHSRVTMSVVCEAIRARYDELKDLCHSQKLNVNNRFQEHAWGLFYYIHDAQRLWSADYIRQGKFLESVPDYDDGASASSNASAFNEDNSAIPMPHVSIRDVVPPNEGIIPQPLDPLERILGVWHGFVYDSVSYPVGFMLSLLFRRGDRGTGRDFVASGHSFDGTWYEVVGRCELPKSGDMVVKFTIRPKGKVPTEYTGHLEDEFTIVGDRAFLRGLRHRDKFVLKRTSAEHMCLRPDPLVLASETQQGRLRATWRYAIMAVINDIRRRNWTWSYFAERRDTRKHFVKVISESLNDVDNEPLSKVHRSCTTADARFYFELARRAHRLIPIHYKQLCDASHCGRPITGARIVCLDCSGFTDNGFSCVSYCDKPCCYDAPPQSRKSLGKSAVHGHTHNLLKVRTVIHSLELPSVFEAAASRLESVRQIHLTRLRPSGEGYTGKMRHGELASDLVQGDSDSTTDNDAISIAQTGNASGPHGGLDRDADPQSEEELASSLSVNTTPGAASCPNGLAQSLPPSHHTLPIHANGELDRTAGLELSDIADGNQHAEENQPCWDCTICSKRVGHRSGWFCMEPQCLAFVCDKCEEEQLISCHSCEKLFSQPEWYWGSKLSYFTCAKCFATCRKAGEATESAFKELPVHVATHRLIRCNTLGEDSSEGRDLEIGEEDITGGEPPYKGEIALLGAKLDQLQSTMAQLALAQTHQHQQLATILEALTNQPDRAVAA</sequence>
<gene>
    <name evidence="2" type="ORF">PYCCODRAFT_1464963</name>
</gene>